<evidence type="ECO:0000256" key="1">
    <source>
        <dbReference type="SAM" id="MobiDB-lite"/>
    </source>
</evidence>
<dbReference type="Pfam" id="PF01852">
    <property type="entry name" value="START"/>
    <property type="match status" value="1"/>
</dbReference>
<protein>
    <submittedName>
        <fullName evidence="3">STAR7 protein</fullName>
    </submittedName>
</protein>
<dbReference type="GO" id="GO:0005737">
    <property type="term" value="C:cytoplasm"/>
    <property type="evidence" value="ECO:0007669"/>
    <property type="project" value="UniProtKB-ARBA"/>
</dbReference>
<dbReference type="GO" id="GO:0008289">
    <property type="term" value="F:lipid binding"/>
    <property type="evidence" value="ECO:0007669"/>
    <property type="project" value="InterPro"/>
</dbReference>
<dbReference type="PROSITE" id="PS50848">
    <property type="entry name" value="START"/>
    <property type="match status" value="1"/>
</dbReference>
<reference evidence="3 4" key="1">
    <citation type="submission" date="2019-09" db="EMBL/GenBank/DDBJ databases">
        <title>Bird 10,000 Genomes (B10K) Project - Family phase.</title>
        <authorList>
            <person name="Zhang G."/>
        </authorList>
    </citation>
    <scope>NUCLEOTIDE SEQUENCE [LARGE SCALE GENOMIC DNA]</scope>
    <source>
        <strain evidence="3">B10K-DU-001-44</strain>
        <tissue evidence="3">Muscle</tissue>
    </source>
</reference>
<dbReference type="SUPFAM" id="SSF55961">
    <property type="entry name" value="Bet v1-like"/>
    <property type="match status" value="1"/>
</dbReference>
<sequence>EMKHMENISSLLQGSSPGEYQRLDPKSEREAVAAPGEQPWEMIMDKKHFKLWRRPIEGTHLYQYRVFGSYTDVTPRQFFNVQLDTEYRKKWDSLVIKLDVIEKDLATGSEVIHWVTHFPYPMYSRDYVYVRRYGVDKENNLMVLVSRREKKNQEGKEKSGEVGMELEKGVRQEDLPSGISRARRLCCRADAHPSPASLTLSRFSFPPGMPDFLEKLHTAALKAKKMEIEVRDYMSAKPIESGGSEGKASMAAAEHKSDGTCSPAQLEYA</sequence>
<dbReference type="Proteomes" id="UP000574277">
    <property type="component" value="Unassembled WGS sequence"/>
</dbReference>
<gene>
    <name evidence="3" type="primary">Stard7</name>
    <name evidence="3" type="ORF">MESCAY_R14959</name>
</gene>
<dbReference type="Gene3D" id="3.30.530.20">
    <property type="match status" value="1"/>
</dbReference>
<feature type="non-terminal residue" evidence="3">
    <location>
        <position position="1"/>
    </location>
</feature>
<dbReference type="EMBL" id="VXAT01007848">
    <property type="protein sequence ID" value="NXL04045.1"/>
    <property type="molecule type" value="Genomic_DNA"/>
</dbReference>
<accession>A0A7L0PDJ6</accession>
<feature type="compositionally biased region" description="Polar residues" evidence="1">
    <location>
        <begin position="7"/>
        <end position="18"/>
    </location>
</feature>
<name>A0A7L0PDJ6_9AVES</name>
<proteinExistence type="predicted"/>
<evidence type="ECO:0000313" key="4">
    <source>
        <dbReference type="Proteomes" id="UP000574277"/>
    </source>
</evidence>
<comment type="caution">
    <text evidence="3">The sequence shown here is derived from an EMBL/GenBank/DDBJ whole genome shotgun (WGS) entry which is preliminary data.</text>
</comment>
<dbReference type="InterPro" id="IPR002913">
    <property type="entry name" value="START_lipid-bd_dom"/>
</dbReference>
<dbReference type="InterPro" id="IPR023393">
    <property type="entry name" value="START-like_dom_sf"/>
</dbReference>
<dbReference type="InterPro" id="IPR051213">
    <property type="entry name" value="START_lipid_transfer"/>
</dbReference>
<dbReference type="PANTHER" id="PTHR19308:SF8">
    <property type="entry name" value="STAR-RELATED LIPID TRANSFER PROTEIN 7, MITOCHONDRIAL"/>
    <property type="match status" value="1"/>
</dbReference>
<dbReference type="AlphaFoldDB" id="A0A7L0PDJ6"/>
<feature type="domain" description="START" evidence="2">
    <location>
        <begin position="37"/>
        <end position="178"/>
    </location>
</feature>
<feature type="non-terminal residue" evidence="3">
    <location>
        <position position="269"/>
    </location>
</feature>
<feature type="region of interest" description="Disordered" evidence="1">
    <location>
        <begin position="1"/>
        <end position="28"/>
    </location>
</feature>
<feature type="region of interest" description="Disordered" evidence="1">
    <location>
        <begin position="238"/>
        <end position="269"/>
    </location>
</feature>
<dbReference type="PANTHER" id="PTHR19308">
    <property type="entry name" value="PHOSPHATIDYLCHOLINE TRANSFER PROTEIN"/>
    <property type="match status" value="1"/>
</dbReference>
<organism evidence="3 4">
    <name type="scientific">Mesembrinibis cayennensis</name>
    <dbReference type="NCBI Taxonomy" id="1118748"/>
    <lineage>
        <taxon>Eukaryota</taxon>
        <taxon>Metazoa</taxon>
        <taxon>Chordata</taxon>
        <taxon>Craniata</taxon>
        <taxon>Vertebrata</taxon>
        <taxon>Euteleostomi</taxon>
        <taxon>Archelosauria</taxon>
        <taxon>Archosauria</taxon>
        <taxon>Dinosauria</taxon>
        <taxon>Saurischia</taxon>
        <taxon>Theropoda</taxon>
        <taxon>Coelurosauria</taxon>
        <taxon>Aves</taxon>
        <taxon>Neognathae</taxon>
        <taxon>Neoaves</taxon>
        <taxon>Aequornithes</taxon>
        <taxon>Pelecaniformes</taxon>
        <taxon>Threskiornithidae</taxon>
        <taxon>Mesembrinibis</taxon>
    </lineage>
</organism>
<evidence type="ECO:0000259" key="2">
    <source>
        <dbReference type="PROSITE" id="PS50848"/>
    </source>
</evidence>
<evidence type="ECO:0000313" key="3">
    <source>
        <dbReference type="EMBL" id="NXL04045.1"/>
    </source>
</evidence>
<keyword evidence="4" id="KW-1185">Reference proteome</keyword>